<dbReference type="InterPro" id="IPR013785">
    <property type="entry name" value="Aldolase_TIM"/>
</dbReference>
<comment type="subunit">
    <text evidence="11">Homodimer.</text>
</comment>
<dbReference type="CDD" id="cd07940">
    <property type="entry name" value="DRE_TIM_IPMS"/>
    <property type="match status" value="1"/>
</dbReference>
<evidence type="ECO:0000256" key="11">
    <source>
        <dbReference type="HAMAP-Rule" id="MF_01025"/>
    </source>
</evidence>
<keyword evidence="10 11" id="KW-0100">Branched-chain amino acid biosynthesis</keyword>
<sequence>MTRRVYIFDTTLRDGEQSPGVSLNAGEKLQIARQLARLGVDVIEAGFPIASQGDFEAVQAIAREVRGVTVAGLARAGFADIDRAWEALRDAEQPRIHTFIATSPIHMQHKLRMDPEQVIEAAVAAVKRAKSYVSDVEFSAEDASRSELDFLCRVLEAAIAAGATVVNIPDTVGYATPQEFAQFIREILSLVRGIEKVVVSVHCHDDLGLAVANSLAAVAAGATQVEGAINGIGERAGNAAIEEVVMALFTRRDQYGCTTGIRTEEIYRTSRLVANLTGMPIQPNKAVVGKNAFAHESGIHQDGVLKERTTYEIMNPTMVGISQSNLVLGKHSGRHAFRQRLAELGYELNDQELNKAFQRFKTLADKKKEITDADLEAIVEDELRPVPVTYDLAYLHISSGTTVVPTATVGLKKGGELLEEAACGNGPVDAICRAVDKVTGIPCVLKSWGINAVTAGKDAIGEVTLKIAENGGKTYIGRGISTDILEASARAYVNAVNKMFWETGRVERKQHGPQEEENRVEQGLA</sequence>
<keyword evidence="11" id="KW-0963">Cytoplasm</keyword>
<keyword evidence="13" id="KW-0012">Acyltransferase</keyword>
<dbReference type="NCBIfam" id="TIGR00973">
    <property type="entry name" value="leuA_bact"/>
    <property type="match status" value="1"/>
</dbReference>
<name>A0A6N7IPZ7_9FIRM</name>
<dbReference type="FunFam" id="1.10.238.260:FF:000001">
    <property type="entry name" value="2-isopropylmalate synthase"/>
    <property type="match status" value="1"/>
</dbReference>
<dbReference type="PANTHER" id="PTHR10277">
    <property type="entry name" value="HOMOCITRATE SYNTHASE-RELATED"/>
    <property type="match status" value="1"/>
</dbReference>
<evidence type="ECO:0000313" key="13">
    <source>
        <dbReference type="EMBL" id="MQL51288.1"/>
    </source>
</evidence>
<keyword evidence="9 11" id="KW-0464">Manganese</keyword>
<comment type="cofactor">
    <cofactor evidence="11">
        <name>Mn(2+)</name>
        <dbReference type="ChEBI" id="CHEBI:29035"/>
    </cofactor>
</comment>
<feature type="domain" description="Pyruvate carboxyltransferase" evidence="12">
    <location>
        <begin position="5"/>
        <end position="267"/>
    </location>
</feature>
<evidence type="ECO:0000256" key="5">
    <source>
        <dbReference type="ARBA" id="ARBA00022430"/>
    </source>
</evidence>
<dbReference type="InterPro" id="IPR054691">
    <property type="entry name" value="LeuA/HCS_post-cat"/>
</dbReference>
<evidence type="ECO:0000256" key="9">
    <source>
        <dbReference type="ARBA" id="ARBA00023211"/>
    </source>
</evidence>
<keyword evidence="5 11" id="KW-0432">Leucine biosynthesis</keyword>
<evidence type="ECO:0000256" key="6">
    <source>
        <dbReference type="ARBA" id="ARBA00022605"/>
    </source>
</evidence>
<dbReference type="Pfam" id="PF00682">
    <property type="entry name" value="HMGL-like"/>
    <property type="match status" value="1"/>
</dbReference>
<gene>
    <name evidence="11" type="primary">leuA</name>
    <name evidence="13" type="ORF">GFC01_03220</name>
</gene>
<dbReference type="InterPro" id="IPR005671">
    <property type="entry name" value="LeuA_bact_synth"/>
</dbReference>
<comment type="function">
    <text evidence="11">Catalyzes the condensation of the acetyl group of acetyl-CoA with 3-methyl-2-oxobutanoate (2-ketoisovalerate) to form 3-carboxy-3-hydroxy-4-methylpentanoate (2-isopropylmalate).</text>
</comment>
<proteinExistence type="inferred from homology"/>
<dbReference type="OrthoDB" id="9804858at2"/>
<dbReference type="Gene3D" id="3.30.160.270">
    <property type="match status" value="1"/>
</dbReference>
<protein>
    <recommendedName>
        <fullName evidence="4 11">2-isopropylmalate synthase</fullName>
        <ecNumber evidence="3 11">2.3.3.13</ecNumber>
    </recommendedName>
    <alternativeName>
        <fullName evidence="11">Alpha-IPM synthase</fullName>
    </alternativeName>
    <alternativeName>
        <fullName evidence="11">Alpha-isopropylmalate synthase</fullName>
    </alternativeName>
</protein>
<evidence type="ECO:0000256" key="7">
    <source>
        <dbReference type="ARBA" id="ARBA00022679"/>
    </source>
</evidence>
<dbReference type="SUPFAM" id="SSF51569">
    <property type="entry name" value="Aldolase"/>
    <property type="match status" value="1"/>
</dbReference>
<evidence type="ECO:0000256" key="8">
    <source>
        <dbReference type="ARBA" id="ARBA00022723"/>
    </source>
</evidence>
<dbReference type="NCBIfam" id="NF002087">
    <property type="entry name" value="PRK00915.1-4"/>
    <property type="match status" value="1"/>
</dbReference>
<dbReference type="GO" id="GO:0003985">
    <property type="term" value="F:acetyl-CoA C-acetyltransferase activity"/>
    <property type="evidence" value="ECO:0007669"/>
    <property type="project" value="UniProtKB-UniRule"/>
</dbReference>
<dbReference type="InterPro" id="IPR036230">
    <property type="entry name" value="LeuA_allosteric_dom_sf"/>
</dbReference>
<evidence type="ECO:0000313" key="14">
    <source>
        <dbReference type="Proteomes" id="UP000441717"/>
    </source>
</evidence>
<dbReference type="FunFam" id="3.20.20.70:FF:000010">
    <property type="entry name" value="2-isopropylmalate synthase"/>
    <property type="match status" value="1"/>
</dbReference>
<dbReference type="InterPro" id="IPR050073">
    <property type="entry name" value="2-IPM_HCS-like"/>
</dbReference>
<dbReference type="UniPathway" id="UPA00048">
    <property type="reaction ID" value="UER00070"/>
</dbReference>
<keyword evidence="7 11" id="KW-0808">Transferase</keyword>
<dbReference type="SMART" id="SM00917">
    <property type="entry name" value="LeuA_dimer"/>
    <property type="match status" value="1"/>
</dbReference>
<dbReference type="NCBIfam" id="NF002086">
    <property type="entry name" value="PRK00915.1-3"/>
    <property type="match status" value="1"/>
</dbReference>
<dbReference type="GO" id="GO:0005737">
    <property type="term" value="C:cytoplasm"/>
    <property type="evidence" value="ECO:0007669"/>
    <property type="project" value="UniProtKB-UniRule"/>
</dbReference>
<dbReference type="HAMAP" id="MF_01025">
    <property type="entry name" value="LeuA_type1"/>
    <property type="match status" value="1"/>
</dbReference>
<dbReference type="FunFam" id="3.30.160.270:FF:000003">
    <property type="entry name" value="2-isopropylmalate synthase"/>
    <property type="match status" value="1"/>
</dbReference>
<dbReference type="InterPro" id="IPR000891">
    <property type="entry name" value="PYR_CT"/>
</dbReference>
<dbReference type="GO" id="GO:0030145">
    <property type="term" value="F:manganese ion binding"/>
    <property type="evidence" value="ECO:0007669"/>
    <property type="project" value="UniProtKB-UniRule"/>
</dbReference>
<dbReference type="RefSeq" id="WP_152945219.1">
    <property type="nucleotide sequence ID" value="NZ_WHYR01000006.1"/>
</dbReference>
<feature type="binding site" evidence="11">
    <location>
        <position position="204"/>
    </location>
    <ligand>
        <name>Mn(2+)</name>
        <dbReference type="ChEBI" id="CHEBI:29035"/>
    </ligand>
</feature>
<dbReference type="AlphaFoldDB" id="A0A6N7IPZ7"/>
<dbReference type="Gene3D" id="3.20.20.70">
    <property type="entry name" value="Aldolase class I"/>
    <property type="match status" value="1"/>
</dbReference>
<comment type="caution">
    <text evidence="13">The sequence shown here is derived from an EMBL/GenBank/DDBJ whole genome shotgun (WGS) entry which is preliminary data.</text>
</comment>
<evidence type="ECO:0000256" key="10">
    <source>
        <dbReference type="ARBA" id="ARBA00023304"/>
    </source>
</evidence>
<dbReference type="NCBIfam" id="NF002085">
    <property type="entry name" value="PRK00915.1-2"/>
    <property type="match status" value="1"/>
</dbReference>
<accession>A0A6N7IPZ7</accession>
<feature type="region of interest" description="Regulatory domain" evidence="11">
    <location>
        <begin position="391"/>
        <end position="525"/>
    </location>
</feature>
<evidence type="ECO:0000256" key="1">
    <source>
        <dbReference type="ARBA" id="ARBA00004689"/>
    </source>
</evidence>
<keyword evidence="8 11" id="KW-0479">Metal-binding</keyword>
<dbReference type="NCBIfam" id="NF002088">
    <property type="entry name" value="PRK00915.1-5"/>
    <property type="match status" value="1"/>
</dbReference>
<comment type="pathway">
    <text evidence="1 11">Amino-acid biosynthesis; L-leucine biosynthesis; L-leucine from 3-methyl-2-oxobutanoate: step 1/4.</text>
</comment>
<dbReference type="SUPFAM" id="SSF110921">
    <property type="entry name" value="2-isopropylmalate synthase LeuA, allosteric (dimerisation) domain"/>
    <property type="match status" value="1"/>
</dbReference>
<organism evidence="13 14">
    <name type="scientific">Desulfofundulus thermobenzoicus</name>
    <dbReference type="NCBI Taxonomy" id="29376"/>
    <lineage>
        <taxon>Bacteria</taxon>
        <taxon>Bacillati</taxon>
        <taxon>Bacillota</taxon>
        <taxon>Clostridia</taxon>
        <taxon>Eubacteriales</taxon>
        <taxon>Peptococcaceae</taxon>
        <taxon>Desulfofundulus</taxon>
    </lineage>
</organism>
<feature type="binding site" evidence="11">
    <location>
        <position position="14"/>
    </location>
    <ligand>
        <name>Mn(2+)</name>
        <dbReference type="ChEBI" id="CHEBI:29035"/>
    </ligand>
</feature>
<dbReference type="EMBL" id="WHYR01000006">
    <property type="protein sequence ID" value="MQL51288.1"/>
    <property type="molecule type" value="Genomic_DNA"/>
</dbReference>
<dbReference type="GO" id="GO:0003852">
    <property type="term" value="F:2-isopropylmalate synthase activity"/>
    <property type="evidence" value="ECO:0007669"/>
    <property type="project" value="UniProtKB-UniRule"/>
</dbReference>
<evidence type="ECO:0000256" key="4">
    <source>
        <dbReference type="ARBA" id="ARBA00018198"/>
    </source>
</evidence>
<evidence type="ECO:0000256" key="2">
    <source>
        <dbReference type="ARBA" id="ARBA00009396"/>
    </source>
</evidence>
<dbReference type="PROSITE" id="PS50991">
    <property type="entry name" value="PYR_CT"/>
    <property type="match status" value="1"/>
</dbReference>
<dbReference type="Pfam" id="PF08502">
    <property type="entry name" value="LeuA_dimer"/>
    <property type="match status" value="1"/>
</dbReference>
<reference evidence="13 14" key="1">
    <citation type="submission" date="2019-10" db="EMBL/GenBank/DDBJ databases">
        <title>Comparative genomics of sulfur disproportionating microorganisms.</title>
        <authorList>
            <person name="Ward L.M."/>
            <person name="Bertran E."/>
            <person name="Johnston D."/>
        </authorList>
    </citation>
    <scope>NUCLEOTIDE SEQUENCE [LARGE SCALE GENOMIC DNA]</scope>
    <source>
        <strain evidence="13 14">DSM 14055</strain>
    </source>
</reference>
<keyword evidence="6 11" id="KW-0028">Amino-acid biosynthesis</keyword>
<comment type="similarity">
    <text evidence="2 11">Belongs to the alpha-IPM synthase/homocitrate synthase family. LeuA type 1 subfamily.</text>
</comment>
<evidence type="ECO:0000259" key="12">
    <source>
        <dbReference type="PROSITE" id="PS50991"/>
    </source>
</evidence>
<dbReference type="EC" id="2.3.3.13" evidence="3 11"/>
<dbReference type="InterPro" id="IPR002034">
    <property type="entry name" value="AIPM/Hcit_synth_CS"/>
</dbReference>
<dbReference type="InterPro" id="IPR013709">
    <property type="entry name" value="2-isopropylmalate_synth_dimer"/>
</dbReference>
<dbReference type="GO" id="GO:0009098">
    <property type="term" value="P:L-leucine biosynthetic process"/>
    <property type="evidence" value="ECO:0007669"/>
    <property type="project" value="UniProtKB-UniRule"/>
</dbReference>
<evidence type="ECO:0000256" key="3">
    <source>
        <dbReference type="ARBA" id="ARBA00012973"/>
    </source>
</evidence>
<feature type="binding site" evidence="11">
    <location>
        <position position="202"/>
    </location>
    <ligand>
        <name>Mn(2+)</name>
        <dbReference type="ChEBI" id="CHEBI:29035"/>
    </ligand>
</feature>
<keyword evidence="14" id="KW-1185">Reference proteome</keyword>
<feature type="binding site" evidence="11">
    <location>
        <position position="238"/>
    </location>
    <ligand>
        <name>Mn(2+)</name>
        <dbReference type="ChEBI" id="CHEBI:29035"/>
    </ligand>
</feature>
<dbReference type="PANTHER" id="PTHR10277:SF9">
    <property type="entry name" value="2-ISOPROPYLMALATE SYNTHASE 1, CHLOROPLASTIC-RELATED"/>
    <property type="match status" value="1"/>
</dbReference>
<dbReference type="Gene3D" id="1.10.238.260">
    <property type="match status" value="1"/>
</dbReference>
<dbReference type="Proteomes" id="UP000441717">
    <property type="component" value="Unassembled WGS sequence"/>
</dbReference>
<dbReference type="PROSITE" id="PS00815">
    <property type="entry name" value="AIPM_HOMOCIT_SYNTH_1"/>
    <property type="match status" value="1"/>
</dbReference>
<dbReference type="Pfam" id="PF22617">
    <property type="entry name" value="HCS_D2"/>
    <property type="match status" value="1"/>
</dbReference>
<comment type="catalytic activity">
    <reaction evidence="11">
        <text>3-methyl-2-oxobutanoate + acetyl-CoA + H2O = (2S)-2-isopropylmalate + CoA + H(+)</text>
        <dbReference type="Rhea" id="RHEA:21524"/>
        <dbReference type="ChEBI" id="CHEBI:1178"/>
        <dbReference type="ChEBI" id="CHEBI:11851"/>
        <dbReference type="ChEBI" id="CHEBI:15377"/>
        <dbReference type="ChEBI" id="CHEBI:15378"/>
        <dbReference type="ChEBI" id="CHEBI:57287"/>
        <dbReference type="ChEBI" id="CHEBI:57288"/>
        <dbReference type="EC" id="2.3.3.13"/>
    </reaction>
</comment>
<dbReference type="PROSITE" id="PS00816">
    <property type="entry name" value="AIPM_HOMOCIT_SYNTH_2"/>
    <property type="match status" value="1"/>
</dbReference>